<feature type="compositionally biased region" description="Low complexity" evidence="1">
    <location>
        <begin position="1"/>
        <end position="13"/>
    </location>
</feature>
<dbReference type="EMBL" id="BLKU01000002">
    <property type="protein sequence ID" value="GFG63296.1"/>
    <property type="molecule type" value="Genomic_DNA"/>
</dbReference>
<accession>A0ABQ1BI52</accession>
<dbReference type="Proteomes" id="UP000465306">
    <property type="component" value="Unassembled WGS sequence"/>
</dbReference>
<protein>
    <submittedName>
        <fullName evidence="2">Uncharacterized protein</fullName>
    </submittedName>
</protein>
<name>A0ABQ1BI52_9MYCO</name>
<comment type="caution">
    <text evidence="2">The sequence shown here is derived from an EMBL/GenBank/DDBJ whole genome shotgun (WGS) entry which is preliminary data.</text>
</comment>
<evidence type="ECO:0000313" key="2">
    <source>
        <dbReference type="EMBL" id="GFG63296.1"/>
    </source>
</evidence>
<proteinExistence type="predicted"/>
<organism evidence="2 3">
    <name type="scientific">Mycobacterium kubicae</name>
    <dbReference type="NCBI Taxonomy" id="120959"/>
    <lineage>
        <taxon>Bacteria</taxon>
        <taxon>Bacillati</taxon>
        <taxon>Actinomycetota</taxon>
        <taxon>Actinomycetes</taxon>
        <taxon>Mycobacteriales</taxon>
        <taxon>Mycobacteriaceae</taxon>
        <taxon>Mycobacterium</taxon>
        <taxon>Mycobacterium simiae complex</taxon>
    </lineage>
</organism>
<gene>
    <name evidence="2" type="ORF">MKUB_07860</name>
</gene>
<sequence>MVGAAAGGETVAEVEQDASAKHATDSTIARLYLDTDIPFSTLTSVPPAKPCGASSVKAFGADGESWFAVLSSASTDSDGMQLRRHARVRRGLLGVCAFFPAERNGRGGHRTDRYG</sequence>
<evidence type="ECO:0000256" key="1">
    <source>
        <dbReference type="SAM" id="MobiDB-lite"/>
    </source>
</evidence>
<evidence type="ECO:0000313" key="3">
    <source>
        <dbReference type="Proteomes" id="UP000465306"/>
    </source>
</evidence>
<reference evidence="2 3" key="1">
    <citation type="journal article" date="2019" name="Emerg. Microbes Infect.">
        <title>Comprehensive subspecies identification of 175 nontuberculous mycobacteria species based on 7547 genomic profiles.</title>
        <authorList>
            <person name="Matsumoto Y."/>
            <person name="Kinjo T."/>
            <person name="Motooka D."/>
            <person name="Nabeya D."/>
            <person name="Jung N."/>
            <person name="Uechi K."/>
            <person name="Horii T."/>
            <person name="Iida T."/>
            <person name="Fujita J."/>
            <person name="Nakamura S."/>
        </authorList>
    </citation>
    <scope>NUCLEOTIDE SEQUENCE [LARGE SCALE GENOMIC DNA]</scope>
    <source>
        <strain evidence="2 3">JCM 13573</strain>
    </source>
</reference>
<keyword evidence="3" id="KW-1185">Reference proteome</keyword>
<feature type="region of interest" description="Disordered" evidence="1">
    <location>
        <begin position="1"/>
        <end position="23"/>
    </location>
</feature>